<keyword evidence="2 5" id="KW-0812">Transmembrane</keyword>
<evidence type="ECO:0000256" key="2">
    <source>
        <dbReference type="ARBA" id="ARBA00022692"/>
    </source>
</evidence>
<dbReference type="InterPro" id="IPR009908">
    <property type="entry name" value="Methylamine_util_MauE"/>
</dbReference>
<evidence type="ECO:0000256" key="5">
    <source>
        <dbReference type="SAM" id="Phobius"/>
    </source>
</evidence>
<evidence type="ECO:0000259" key="6">
    <source>
        <dbReference type="Pfam" id="PF07291"/>
    </source>
</evidence>
<feature type="transmembrane region" description="Helical" evidence="5">
    <location>
        <begin position="77"/>
        <end position="99"/>
    </location>
</feature>
<feature type="domain" description="Methylamine utilisation protein MauE" evidence="6">
    <location>
        <begin position="10"/>
        <end position="138"/>
    </location>
</feature>
<comment type="subcellular location">
    <subcellularLocation>
        <location evidence="1">Membrane</location>
        <topology evidence="1">Multi-pass membrane protein</topology>
    </subcellularLocation>
</comment>
<protein>
    <submittedName>
        <fullName evidence="7">Methylamine utilization protein MauE</fullName>
    </submittedName>
</protein>
<feature type="transmembrane region" description="Helical" evidence="5">
    <location>
        <begin position="50"/>
        <end position="70"/>
    </location>
</feature>
<sequence>MYDFLTGKHAYFAIRLIMGVLFIYAGVIKLTNPGGFAMTINLYGVVTWRMSTILAYVIPLIEVITGLCVVLDIKGALGVLVVQLLGFMCILLYALHIGLEADCGCFGTPRSTTNDPVGPLEAFIRDVCMLGACILLYWQRRKGGHVPRSATSLFSRS</sequence>
<gene>
    <name evidence="7" type="ORF">PSDVSF_18730</name>
</gene>
<keyword evidence="4 5" id="KW-0472">Membrane</keyword>
<evidence type="ECO:0000256" key="3">
    <source>
        <dbReference type="ARBA" id="ARBA00022989"/>
    </source>
</evidence>
<dbReference type="Proteomes" id="UP001053296">
    <property type="component" value="Chromosome"/>
</dbReference>
<dbReference type="RefSeq" id="WP_229590625.1">
    <property type="nucleotide sequence ID" value="NZ_AP024485.1"/>
</dbReference>
<accession>A0ABN6EUA4</accession>
<dbReference type="Pfam" id="PF07291">
    <property type="entry name" value="MauE"/>
    <property type="match status" value="1"/>
</dbReference>
<evidence type="ECO:0000313" key="8">
    <source>
        <dbReference type="Proteomes" id="UP001053296"/>
    </source>
</evidence>
<feature type="transmembrane region" description="Helical" evidence="5">
    <location>
        <begin position="12"/>
        <end position="30"/>
    </location>
</feature>
<evidence type="ECO:0000256" key="1">
    <source>
        <dbReference type="ARBA" id="ARBA00004141"/>
    </source>
</evidence>
<evidence type="ECO:0000256" key="4">
    <source>
        <dbReference type="ARBA" id="ARBA00023136"/>
    </source>
</evidence>
<reference evidence="7" key="1">
    <citation type="journal article" date="2022" name="Arch. Microbiol.">
        <title>Pseudodesulfovibrio sediminis sp. nov., a mesophilic and neutrophilic sulfate-reducing bacterium isolated from sediment of a brackish lake.</title>
        <authorList>
            <person name="Takahashi A."/>
            <person name="Kojima H."/>
            <person name="Watanabe M."/>
            <person name="Fukui M."/>
        </authorList>
    </citation>
    <scope>NUCLEOTIDE SEQUENCE</scope>
    <source>
        <strain evidence="7">SF6</strain>
    </source>
</reference>
<proteinExistence type="predicted"/>
<organism evidence="7 8">
    <name type="scientific">Pseudodesulfovibrio sediminis</name>
    <dbReference type="NCBI Taxonomy" id="2810563"/>
    <lineage>
        <taxon>Bacteria</taxon>
        <taxon>Pseudomonadati</taxon>
        <taxon>Thermodesulfobacteriota</taxon>
        <taxon>Desulfovibrionia</taxon>
        <taxon>Desulfovibrionales</taxon>
        <taxon>Desulfovibrionaceae</taxon>
    </lineage>
</organism>
<name>A0ABN6EUA4_9BACT</name>
<feature type="transmembrane region" description="Helical" evidence="5">
    <location>
        <begin position="119"/>
        <end position="138"/>
    </location>
</feature>
<keyword evidence="3 5" id="KW-1133">Transmembrane helix</keyword>
<dbReference type="EMBL" id="AP024485">
    <property type="protein sequence ID" value="BCS88631.1"/>
    <property type="molecule type" value="Genomic_DNA"/>
</dbReference>
<keyword evidence="8" id="KW-1185">Reference proteome</keyword>
<evidence type="ECO:0000313" key="7">
    <source>
        <dbReference type="EMBL" id="BCS88631.1"/>
    </source>
</evidence>